<organism evidence="4 7">
    <name type="scientific">Sulfolobus acidocaldarius</name>
    <dbReference type="NCBI Taxonomy" id="2285"/>
    <lineage>
        <taxon>Archaea</taxon>
        <taxon>Thermoproteota</taxon>
        <taxon>Thermoprotei</taxon>
        <taxon>Sulfolobales</taxon>
        <taxon>Sulfolobaceae</taxon>
        <taxon>Sulfolobus</taxon>
    </lineage>
</organism>
<evidence type="ECO:0000313" key="7">
    <source>
        <dbReference type="Proteomes" id="UP000065473"/>
    </source>
</evidence>
<dbReference type="GeneID" id="14550930"/>
<evidence type="ECO:0000313" key="4">
    <source>
        <dbReference type="EMBL" id="ALU29229.1"/>
    </source>
</evidence>
<dbReference type="RefSeq" id="WP_011277319.1">
    <property type="nucleotide sequence ID" value="NZ_BHWZ01000001.1"/>
</dbReference>
<gene>
    <name evidence="4" type="ORF">ATY89_04280</name>
    <name evidence="5" type="ORF">ATZ20_07305</name>
</gene>
<evidence type="ECO:0000259" key="2">
    <source>
        <dbReference type="Pfam" id="PF11760"/>
    </source>
</evidence>
<dbReference type="GO" id="GO:0009236">
    <property type="term" value="P:cobalamin biosynthetic process"/>
    <property type="evidence" value="ECO:0007669"/>
    <property type="project" value="InterPro"/>
</dbReference>
<dbReference type="SUPFAM" id="SSF159664">
    <property type="entry name" value="CobE/GbiG C-terminal domain-like"/>
    <property type="match status" value="1"/>
</dbReference>
<dbReference type="OMA" id="HLLDDKW"/>
<dbReference type="InterPro" id="IPR048775">
    <property type="entry name" value="CbiG-like_linker"/>
</dbReference>
<protein>
    <submittedName>
        <fullName evidence="4">Cobalamin biosynthesis protein CbiG</fullName>
    </submittedName>
</protein>
<feature type="domain" description="CobE/GbiG C-terminal" evidence="1">
    <location>
        <begin position="207"/>
        <end position="323"/>
    </location>
</feature>
<dbReference type="PaxDb" id="1435377-SUSAZ_02055"/>
<dbReference type="NCBIfam" id="NF004467">
    <property type="entry name" value="PRK05788.1-5"/>
    <property type="match status" value="1"/>
</dbReference>
<dbReference type="InterPro" id="IPR038029">
    <property type="entry name" value="GbiG_N_sf"/>
</dbReference>
<dbReference type="Proteomes" id="UP000060043">
    <property type="component" value="Chromosome"/>
</dbReference>
<dbReference type="InterPro" id="IPR021744">
    <property type="entry name" value="CbiG_N"/>
</dbReference>
<dbReference type="EMBL" id="CP013695">
    <property type="protein sequence ID" value="ALU31956.1"/>
    <property type="molecule type" value="Genomic_DNA"/>
</dbReference>
<dbReference type="Proteomes" id="UP000065473">
    <property type="component" value="Chromosome"/>
</dbReference>
<proteinExistence type="predicted"/>
<name>A0A0U2N9S3_9CREN</name>
<dbReference type="Pfam" id="PF21437">
    <property type="entry name" value="CbiG-like_linker"/>
    <property type="match status" value="1"/>
</dbReference>
<dbReference type="Gene3D" id="3.40.1390.40">
    <property type="match status" value="1"/>
</dbReference>
<dbReference type="InterPro" id="IPR002750">
    <property type="entry name" value="CobE/GbiG_C"/>
</dbReference>
<dbReference type="Gene3D" id="3.40.50.11220">
    <property type="match status" value="1"/>
</dbReference>
<dbReference type="InterPro" id="IPR036518">
    <property type="entry name" value="CobE/GbiG_C_sf"/>
</dbReference>
<dbReference type="PANTHER" id="PTHR37477:SF1">
    <property type="entry name" value="COBALT-PRECORRIN-5A HYDROLASE"/>
    <property type="match status" value="1"/>
</dbReference>
<sequence>MIYWRRGIAVIYATAEDSARKLWNIIKKEYPSVLFKYDDNLLGKIWNCYDALVFVMALGGVVRTVCKYAKSKDVDPSVIAVDDSLKFVIPLLGSHWGSNQLASEISRILNATPVITTASEINQVTSVEELANLLICKVINVNAIVRVTSALIRGEKVCVEGVNSLPVVKGNYVLGKDAECKYFVKVIKDGNENMGDDNTVYLRPLKLYVGIGAKKEASVEEIKEAIYFALGQLKVGLDRVLKIASVREVVEEVSKSLNIPFQKIDWETINSFNDECLTPPSEKLEELGIKGVAEISAFIAGGPSAKLILRKISYKSKITVAIAGV</sequence>
<dbReference type="Gene3D" id="3.30.420.180">
    <property type="entry name" value="CobE/GbiG C-terminal domain"/>
    <property type="match status" value="1"/>
</dbReference>
<dbReference type="Pfam" id="PF01890">
    <property type="entry name" value="CbiG_C"/>
    <property type="match status" value="1"/>
</dbReference>
<dbReference type="PANTHER" id="PTHR37477">
    <property type="entry name" value="COBALT-PRECORRIN-5A HYDROLASE"/>
    <property type="match status" value="1"/>
</dbReference>
<dbReference type="OrthoDB" id="4722at2157"/>
<dbReference type="Pfam" id="PF11760">
    <property type="entry name" value="CbiG_N"/>
    <property type="match status" value="1"/>
</dbReference>
<accession>A0A0U2N9S3</accession>
<dbReference type="SUPFAM" id="SSF159672">
    <property type="entry name" value="CbiG N-terminal domain-like"/>
    <property type="match status" value="1"/>
</dbReference>
<dbReference type="AlphaFoldDB" id="A0A0U2N9S3"/>
<dbReference type="STRING" id="1435377.SUSAZ_02055"/>
<evidence type="ECO:0000313" key="6">
    <source>
        <dbReference type="Proteomes" id="UP000060043"/>
    </source>
</evidence>
<evidence type="ECO:0000259" key="1">
    <source>
        <dbReference type="Pfam" id="PF01890"/>
    </source>
</evidence>
<dbReference type="InterPro" id="IPR052553">
    <property type="entry name" value="CbiG_hydrolase"/>
</dbReference>
<reference evidence="6 7" key="1">
    <citation type="submission" date="2015-12" db="EMBL/GenBank/DDBJ databases">
        <title>A stable core within a dynamic pangenome in Sulfolobus acidocaldarius.</title>
        <authorList>
            <person name="Anderson R."/>
            <person name="Kouris A."/>
            <person name="Seward C."/>
            <person name="Campbell K."/>
            <person name="Whitaker R."/>
        </authorList>
    </citation>
    <scope>NUCLEOTIDE SEQUENCE [LARGE SCALE GENOMIC DNA]</scope>
    <source>
        <strain evidence="4 7">GG12-C01-09</strain>
        <strain evidence="5 6">NG05B_CO5_07</strain>
    </source>
</reference>
<feature type="domain" description="CbiG-like linker" evidence="3">
    <location>
        <begin position="126"/>
        <end position="205"/>
    </location>
</feature>
<evidence type="ECO:0000259" key="3">
    <source>
        <dbReference type="Pfam" id="PF21437"/>
    </source>
</evidence>
<feature type="domain" description="Cobalamin synthesis G N-terminal" evidence="2">
    <location>
        <begin position="41"/>
        <end position="120"/>
    </location>
</feature>
<dbReference type="EMBL" id="CP013694">
    <property type="protein sequence ID" value="ALU29229.1"/>
    <property type="molecule type" value="Genomic_DNA"/>
</dbReference>
<evidence type="ECO:0000313" key="5">
    <source>
        <dbReference type="EMBL" id="ALU31956.1"/>
    </source>
</evidence>